<sequence>SKLGRDAAGHAIEQAMARIALGLVEPGVRRLVVAGGETSGAVVDALALPAFRIGAEIAPGVPVLHVVGREPPMVLALKSGNFGGPEFFTDALRAMP</sequence>
<reference evidence="2 3" key="1">
    <citation type="submission" date="2014-01" db="EMBL/GenBank/DDBJ databases">
        <title>Genome sequence determination for a cystic fibrosis isolate, Inquilinus limosus.</title>
        <authorList>
            <person name="Pino M."/>
            <person name="Di Conza J."/>
            <person name="Gutkind G."/>
        </authorList>
    </citation>
    <scope>NUCLEOTIDE SEQUENCE [LARGE SCALE GENOMIC DNA]</scope>
    <source>
        <strain evidence="2 3">MP06</strain>
    </source>
</reference>
<protein>
    <submittedName>
        <fullName evidence="2">Serine kinase</fullName>
    </submittedName>
</protein>
<keyword evidence="2" id="KW-0418">Kinase</keyword>
<keyword evidence="2" id="KW-0808">Transferase</keyword>
<organism evidence="2 3">
    <name type="scientific">Inquilinus limosus MP06</name>
    <dbReference type="NCBI Taxonomy" id="1398085"/>
    <lineage>
        <taxon>Bacteria</taxon>
        <taxon>Pseudomonadati</taxon>
        <taxon>Pseudomonadota</taxon>
        <taxon>Alphaproteobacteria</taxon>
        <taxon>Rhodospirillales</taxon>
        <taxon>Rhodospirillaceae</taxon>
        <taxon>Inquilinus</taxon>
    </lineage>
</organism>
<accession>A0A0A0CX81</accession>
<dbReference type="Proteomes" id="UP000029995">
    <property type="component" value="Unassembled WGS sequence"/>
</dbReference>
<feature type="domain" description="Four-carbon acid sugar kinase nucleotide binding" evidence="1">
    <location>
        <begin position="2"/>
        <end position="88"/>
    </location>
</feature>
<evidence type="ECO:0000313" key="2">
    <source>
        <dbReference type="EMBL" id="KGM30379.1"/>
    </source>
</evidence>
<dbReference type="AlphaFoldDB" id="A0A0A0CX81"/>
<dbReference type="EMBL" id="JANX01000870">
    <property type="protein sequence ID" value="KGM30379.1"/>
    <property type="molecule type" value="Genomic_DNA"/>
</dbReference>
<comment type="caution">
    <text evidence="2">The sequence shown here is derived from an EMBL/GenBank/DDBJ whole genome shotgun (WGS) entry which is preliminary data.</text>
</comment>
<dbReference type="SUPFAM" id="SSF142764">
    <property type="entry name" value="YgbK-like"/>
    <property type="match status" value="1"/>
</dbReference>
<dbReference type="InterPro" id="IPR042213">
    <property type="entry name" value="NBD_C_sf"/>
</dbReference>
<dbReference type="InterPro" id="IPR031475">
    <property type="entry name" value="NBD_C"/>
</dbReference>
<dbReference type="RefSeq" id="WP_034848833.1">
    <property type="nucleotide sequence ID" value="NZ_JANX01000870.1"/>
</dbReference>
<proteinExistence type="predicted"/>
<evidence type="ECO:0000313" key="3">
    <source>
        <dbReference type="Proteomes" id="UP000029995"/>
    </source>
</evidence>
<evidence type="ECO:0000259" key="1">
    <source>
        <dbReference type="Pfam" id="PF17042"/>
    </source>
</evidence>
<dbReference type="Pfam" id="PF17042">
    <property type="entry name" value="NBD_C"/>
    <property type="match status" value="1"/>
</dbReference>
<gene>
    <name evidence="2" type="ORF">P409_33400</name>
</gene>
<dbReference type="GO" id="GO:0016301">
    <property type="term" value="F:kinase activity"/>
    <property type="evidence" value="ECO:0007669"/>
    <property type="project" value="UniProtKB-KW"/>
</dbReference>
<dbReference type="Gene3D" id="3.40.980.20">
    <property type="entry name" value="Four-carbon acid sugar kinase, nucleotide binding domain"/>
    <property type="match status" value="1"/>
</dbReference>
<name>A0A0A0CX81_9PROT</name>
<feature type="non-terminal residue" evidence="2">
    <location>
        <position position="1"/>
    </location>
</feature>